<keyword evidence="7" id="KW-1185">Reference proteome</keyword>
<keyword evidence="1 3" id="KW-0193">Cuticle</keyword>
<dbReference type="Pfam" id="PF00379">
    <property type="entry name" value="Chitin_bind_4"/>
    <property type="match status" value="2"/>
</dbReference>
<feature type="compositionally biased region" description="Polar residues" evidence="4">
    <location>
        <begin position="390"/>
        <end position="399"/>
    </location>
</feature>
<name>A0A821MYQ6_9NEOP</name>
<dbReference type="PANTHER" id="PTHR10380">
    <property type="entry name" value="CUTICLE PROTEIN"/>
    <property type="match status" value="1"/>
</dbReference>
<feature type="compositionally biased region" description="Polar residues" evidence="4">
    <location>
        <begin position="272"/>
        <end position="337"/>
    </location>
</feature>
<feature type="signal peptide" evidence="5">
    <location>
        <begin position="1"/>
        <end position="22"/>
    </location>
</feature>
<evidence type="ECO:0000256" key="4">
    <source>
        <dbReference type="SAM" id="MobiDB-lite"/>
    </source>
</evidence>
<dbReference type="Proteomes" id="UP000663880">
    <property type="component" value="Unassembled WGS sequence"/>
</dbReference>
<organism evidence="6 7">
    <name type="scientific">Pieris macdunnoughi</name>
    <dbReference type="NCBI Taxonomy" id="345717"/>
    <lineage>
        <taxon>Eukaryota</taxon>
        <taxon>Metazoa</taxon>
        <taxon>Ecdysozoa</taxon>
        <taxon>Arthropoda</taxon>
        <taxon>Hexapoda</taxon>
        <taxon>Insecta</taxon>
        <taxon>Pterygota</taxon>
        <taxon>Neoptera</taxon>
        <taxon>Endopterygota</taxon>
        <taxon>Lepidoptera</taxon>
        <taxon>Glossata</taxon>
        <taxon>Ditrysia</taxon>
        <taxon>Papilionoidea</taxon>
        <taxon>Pieridae</taxon>
        <taxon>Pierinae</taxon>
        <taxon>Pieris</taxon>
    </lineage>
</organism>
<keyword evidence="2 5" id="KW-0732">Signal</keyword>
<protein>
    <submittedName>
        <fullName evidence="6">Uncharacterized protein</fullName>
    </submittedName>
</protein>
<feature type="region of interest" description="Disordered" evidence="4">
    <location>
        <begin position="95"/>
        <end position="129"/>
    </location>
</feature>
<dbReference type="AlphaFoldDB" id="A0A821MYQ6"/>
<feature type="region of interest" description="Disordered" evidence="4">
    <location>
        <begin position="139"/>
        <end position="158"/>
    </location>
</feature>
<evidence type="ECO:0000256" key="2">
    <source>
        <dbReference type="ARBA" id="ARBA00022729"/>
    </source>
</evidence>
<dbReference type="PROSITE" id="PS00233">
    <property type="entry name" value="CHIT_BIND_RR_1"/>
    <property type="match status" value="1"/>
</dbReference>
<feature type="compositionally biased region" description="Polar residues" evidence="4">
    <location>
        <begin position="139"/>
        <end position="148"/>
    </location>
</feature>
<dbReference type="GO" id="GO:0062129">
    <property type="term" value="C:chitin-based extracellular matrix"/>
    <property type="evidence" value="ECO:0007669"/>
    <property type="project" value="TreeGrafter"/>
</dbReference>
<evidence type="ECO:0000256" key="3">
    <source>
        <dbReference type="PROSITE-ProRule" id="PRU00497"/>
    </source>
</evidence>
<dbReference type="PROSITE" id="PS51155">
    <property type="entry name" value="CHIT_BIND_RR_2"/>
    <property type="match status" value="2"/>
</dbReference>
<feature type="chain" id="PRO_5032570786" evidence="5">
    <location>
        <begin position="23"/>
        <end position="554"/>
    </location>
</feature>
<feature type="compositionally biased region" description="Polar residues" evidence="4">
    <location>
        <begin position="195"/>
        <end position="215"/>
    </location>
</feature>
<reference evidence="6" key="1">
    <citation type="submission" date="2021-02" db="EMBL/GenBank/DDBJ databases">
        <authorList>
            <person name="Steward A R."/>
        </authorList>
    </citation>
    <scope>NUCLEOTIDE SEQUENCE</scope>
</reference>
<feature type="region of interest" description="Disordered" evidence="4">
    <location>
        <begin position="370"/>
        <end position="399"/>
    </location>
</feature>
<proteinExistence type="predicted"/>
<evidence type="ECO:0000256" key="1">
    <source>
        <dbReference type="ARBA" id="ARBA00022460"/>
    </source>
</evidence>
<dbReference type="OrthoDB" id="6362401at2759"/>
<dbReference type="InterPro" id="IPR050468">
    <property type="entry name" value="Cuticle_Struct_Prot"/>
</dbReference>
<dbReference type="EMBL" id="CAJOBZ010000004">
    <property type="protein sequence ID" value="CAF4778179.1"/>
    <property type="molecule type" value="Genomic_DNA"/>
</dbReference>
<feature type="compositionally biased region" description="Polar residues" evidence="4">
    <location>
        <begin position="97"/>
        <end position="122"/>
    </location>
</feature>
<evidence type="ECO:0000256" key="5">
    <source>
        <dbReference type="SAM" id="SignalP"/>
    </source>
</evidence>
<feature type="compositionally biased region" description="Polar residues" evidence="4">
    <location>
        <begin position="222"/>
        <end position="263"/>
    </location>
</feature>
<dbReference type="InterPro" id="IPR031311">
    <property type="entry name" value="CHIT_BIND_RR_consensus"/>
</dbReference>
<dbReference type="PANTHER" id="PTHR10380:SF119">
    <property type="entry name" value="PROTEIN LETHAL(3)MALIGNANT BLOOD NEOPLASM 1"/>
    <property type="match status" value="1"/>
</dbReference>
<dbReference type="InterPro" id="IPR000618">
    <property type="entry name" value="Insect_cuticle"/>
</dbReference>
<gene>
    <name evidence="6" type="ORF">PMACD_LOCUS2188</name>
</gene>
<feature type="region of interest" description="Disordered" evidence="4">
    <location>
        <begin position="186"/>
        <end position="343"/>
    </location>
</feature>
<evidence type="ECO:0000313" key="6">
    <source>
        <dbReference type="EMBL" id="CAF4778179.1"/>
    </source>
</evidence>
<sequence length="554" mass="61689">MVFTKVLIILSIITILSRNVNGVDKYTDENRPYEFGFTIDGEQHRHEKKDENGIIMGEFGFITADGVYHVTVYATDENGGFKILSMKNIRVKPYPGTATQNSRTGHSLALTSTPKTPSSPVETNAAPYKDTPLLRTSLSSSIESNNHPNIEESKIENSPKPSLQIVKQPAAPIQACSHCSLPTTTTVAPRIDPPTINQQNPYNSQVNQEGKINNSPDDKKYNQFTNQATQNYQPQSAQEPQTKLLNSYQGSSQATPEVSNQGLNRRVELPQQALTPPNNPGQQNYNKNQGTSYENSQNDNRSQQNIGSNNNYDNTDQVSNNPSINVLRSGFNTQNPEISIPNREIDLPLGNSYEGNPQIPQNYALSQIVSNSPSQSNERSPKSYEPSIGVPQNTVGVPQSTVGGVNLNEYDTTNLEPPKSPKLLSAQMQIVDKNTDIYHKNPGEKDGLPEGVTKDYMMGVLYVFNYTVGFHGHYEKGFADGSKEGYYYVTGRNGVRTRVDYEADEKGFRPKITEEVLDLISDEVPKPETEKEPQYGLKSYEFKWLYFPVGSKQR</sequence>
<evidence type="ECO:0000313" key="7">
    <source>
        <dbReference type="Proteomes" id="UP000663880"/>
    </source>
</evidence>
<dbReference type="GO" id="GO:0008010">
    <property type="term" value="F:structural constituent of chitin-based larval cuticle"/>
    <property type="evidence" value="ECO:0007669"/>
    <property type="project" value="TreeGrafter"/>
</dbReference>
<comment type="caution">
    <text evidence="6">The sequence shown here is derived from an EMBL/GenBank/DDBJ whole genome shotgun (WGS) entry which is preliminary data.</text>
</comment>
<accession>A0A821MYQ6</accession>